<sequence>MNFCSQCGAPVDLAVPPGDNVPRHVCRRCGTIHYQNPRMVIGCIAEWEGRILLCRRAIEPRLGLWTLPAGFMENNETTAQAAARETLEEACAEVEIDRLFALVNVPHIHQVHLFYTARLIGGRFGAGAESLESRLFAEAEIPWQEMAFRSVSFALRAWLDDRRRGVFGLHTTDLAPPPPTPPG</sequence>
<dbReference type="GO" id="GO:0016787">
    <property type="term" value="F:hydrolase activity"/>
    <property type="evidence" value="ECO:0007669"/>
    <property type="project" value="UniProtKB-KW"/>
</dbReference>
<dbReference type="InterPro" id="IPR029401">
    <property type="entry name" value="Nudix_N"/>
</dbReference>
<keyword evidence="2" id="KW-0378">Hydrolase</keyword>
<dbReference type="Gene3D" id="2.20.70.10">
    <property type="match status" value="1"/>
</dbReference>
<dbReference type="AlphaFoldDB" id="A0A974Y5U8"/>
<evidence type="ECO:0000259" key="1">
    <source>
        <dbReference type="PROSITE" id="PS51462"/>
    </source>
</evidence>
<organism evidence="2 3">
    <name type="scientific">Azospira restricta</name>
    <dbReference type="NCBI Taxonomy" id="404405"/>
    <lineage>
        <taxon>Bacteria</taxon>
        <taxon>Pseudomonadati</taxon>
        <taxon>Pseudomonadota</taxon>
        <taxon>Betaproteobacteria</taxon>
        <taxon>Rhodocyclales</taxon>
        <taxon>Rhodocyclaceae</taxon>
        <taxon>Azospira</taxon>
    </lineage>
</organism>
<gene>
    <name evidence="2" type="ORF">IWH25_08905</name>
</gene>
<keyword evidence="3" id="KW-1185">Reference proteome</keyword>
<evidence type="ECO:0000313" key="3">
    <source>
        <dbReference type="Proteomes" id="UP000663444"/>
    </source>
</evidence>
<proteinExistence type="predicted"/>
<dbReference type="PANTHER" id="PTHR43222">
    <property type="entry name" value="NUDIX HYDROLASE 23"/>
    <property type="match status" value="1"/>
</dbReference>
<dbReference type="InterPro" id="IPR015797">
    <property type="entry name" value="NUDIX_hydrolase-like_dom_sf"/>
</dbReference>
<feature type="domain" description="Nudix hydrolase" evidence="1">
    <location>
        <begin position="36"/>
        <end position="159"/>
    </location>
</feature>
<dbReference type="PANTHER" id="PTHR43222:SF2">
    <property type="entry name" value="NUDIX HYDROLASE 23, CHLOROPLASTIC"/>
    <property type="match status" value="1"/>
</dbReference>
<dbReference type="Pfam" id="PF00293">
    <property type="entry name" value="NUDIX"/>
    <property type="match status" value="1"/>
</dbReference>
<dbReference type="Pfam" id="PF14803">
    <property type="entry name" value="Zn_ribbon_Nudix"/>
    <property type="match status" value="1"/>
</dbReference>
<dbReference type="PROSITE" id="PS51462">
    <property type="entry name" value="NUDIX"/>
    <property type="match status" value="1"/>
</dbReference>
<dbReference type="RefSeq" id="WP_203389200.1">
    <property type="nucleotide sequence ID" value="NZ_CP064781.1"/>
</dbReference>
<accession>A0A974Y5U8</accession>
<dbReference type="CDD" id="cd04511">
    <property type="entry name" value="NUDIX_Hydrolase"/>
    <property type="match status" value="1"/>
</dbReference>
<dbReference type="InterPro" id="IPR000086">
    <property type="entry name" value="NUDIX_hydrolase_dom"/>
</dbReference>
<dbReference type="SUPFAM" id="SSF55811">
    <property type="entry name" value="Nudix"/>
    <property type="match status" value="1"/>
</dbReference>
<evidence type="ECO:0000313" key="2">
    <source>
        <dbReference type="EMBL" id="QRJ65689.1"/>
    </source>
</evidence>
<dbReference type="Proteomes" id="UP000663444">
    <property type="component" value="Chromosome"/>
</dbReference>
<dbReference type="KEGG" id="ares:IWH25_08905"/>
<name>A0A974Y5U8_9RHOO</name>
<dbReference type="EMBL" id="CP064781">
    <property type="protein sequence ID" value="QRJ65689.1"/>
    <property type="molecule type" value="Genomic_DNA"/>
</dbReference>
<protein>
    <submittedName>
        <fullName evidence="2">NUDIX hydrolase</fullName>
    </submittedName>
</protein>
<reference evidence="2" key="1">
    <citation type="submission" date="2020-11" db="EMBL/GenBank/DDBJ databases">
        <title>Azospira restricta DSM 18626 genome sequence.</title>
        <authorList>
            <person name="Moe W.M."/>
        </authorList>
    </citation>
    <scope>NUCLEOTIDE SEQUENCE</scope>
    <source>
        <strain evidence="2">DSM 18626</strain>
    </source>
</reference>
<dbReference type="Gene3D" id="3.90.79.10">
    <property type="entry name" value="Nucleoside Triphosphate Pyrophosphohydrolase"/>
    <property type="match status" value="1"/>
</dbReference>